<sequence length="232" mass="25233">MGFLFSLVDVIQGSSCYGRQVAPGFSSPGVEPATINLIYELYDDNLRCGRGATMTGHGVETLAASAGDEIGFVPTQTVDGKDVSAKKSPCSSLDVYFYHPGFAQAYLSRAPADLESYTGDGDWFKVAYMGTKNDTEWAILGHTMANFTLPKTTPLGKYLLRFEVIFGITHEFNVTRFYINCAHIEVNGPGGGKTSRAVDLAGLIFAQESLAQWSNSRVRTTSEITVRLTTKK</sequence>
<accession>A0ACB6QGE3</accession>
<name>A0ACB6QGE3_9PLEO</name>
<dbReference type="EMBL" id="MU003531">
    <property type="protein sequence ID" value="KAF2465215.1"/>
    <property type="molecule type" value="Genomic_DNA"/>
</dbReference>
<evidence type="ECO:0000313" key="2">
    <source>
        <dbReference type="Proteomes" id="UP000799755"/>
    </source>
</evidence>
<comment type="caution">
    <text evidence="1">The sequence shown here is derived from an EMBL/GenBank/DDBJ whole genome shotgun (WGS) entry which is preliminary data.</text>
</comment>
<gene>
    <name evidence="1" type="ORF">BDR25DRAFT_240501</name>
</gene>
<reference evidence="1" key="1">
    <citation type="journal article" date="2020" name="Stud. Mycol.">
        <title>101 Dothideomycetes genomes: a test case for predicting lifestyles and emergence of pathogens.</title>
        <authorList>
            <person name="Haridas S."/>
            <person name="Albert R."/>
            <person name="Binder M."/>
            <person name="Bloem J."/>
            <person name="Labutti K."/>
            <person name="Salamov A."/>
            <person name="Andreopoulos B."/>
            <person name="Baker S."/>
            <person name="Barry K."/>
            <person name="Bills G."/>
            <person name="Bluhm B."/>
            <person name="Cannon C."/>
            <person name="Castanera R."/>
            <person name="Culley D."/>
            <person name="Daum C."/>
            <person name="Ezra D."/>
            <person name="Gonzalez J."/>
            <person name="Henrissat B."/>
            <person name="Kuo A."/>
            <person name="Liang C."/>
            <person name="Lipzen A."/>
            <person name="Lutzoni F."/>
            <person name="Magnuson J."/>
            <person name="Mondo S."/>
            <person name="Nolan M."/>
            <person name="Ohm R."/>
            <person name="Pangilinan J."/>
            <person name="Park H.-J."/>
            <person name="Ramirez L."/>
            <person name="Alfaro M."/>
            <person name="Sun H."/>
            <person name="Tritt A."/>
            <person name="Yoshinaga Y."/>
            <person name="Zwiers L.-H."/>
            <person name="Turgeon B."/>
            <person name="Goodwin S."/>
            <person name="Spatafora J."/>
            <person name="Crous P."/>
            <person name="Grigoriev I."/>
        </authorList>
    </citation>
    <scope>NUCLEOTIDE SEQUENCE</scope>
    <source>
        <strain evidence="1">ATCC 200398</strain>
    </source>
</reference>
<keyword evidence="2" id="KW-1185">Reference proteome</keyword>
<protein>
    <submittedName>
        <fullName evidence="1">Uncharacterized protein</fullName>
    </submittedName>
</protein>
<proteinExistence type="predicted"/>
<organism evidence="1 2">
    <name type="scientific">Lindgomyces ingoldianus</name>
    <dbReference type="NCBI Taxonomy" id="673940"/>
    <lineage>
        <taxon>Eukaryota</taxon>
        <taxon>Fungi</taxon>
        <taxon>Dikarya</taxon>
        <taxon>Ascomycota</taxon>
        <taxon>Pezizomycotina</taxon>
        <taxon>Dothideomycetes</taxon>
        <taxon>Pleosporomycetidae</taxon>
        <taxon>Pleosporales</taxon>
        <taxon>Lindgomycetaceae</taxon>
        <taxon>Lindgomyces</taxon>
    </lineage>
</organism>
<dbReference type="Proteomes" id="UP000799755">
    <property type="component" value="Unassembled WGS sequence"/>
</dbReference>
<evidence type="ECO:0000313" key="1">
    <source>
        <dbReference type="EMBL" id="KAF2465215.1"/>
    </source>
</evidence>